<keyword evidence="9" id="KW-0175">Coiled coil</keyword>
<feature type="compositionally biased region" description="Polar residues" evidence="10">
    <location>
        <begin position="386"/>
        <end position="395"/>
    </location>
</feature>
<dbReference type="PROSITE" id="PS51805">
    <property type="entry name" value="EPHD"/>
    <property type="match status" value="1"/>
</dbReference>
<feature type="compositionally biased region" description="Low complexity" evidence="10">
    <location>
        <begin position="1391"/>
        <end position="1405"/>
    </location>
</feature>
<dbReference type="InterPro" id="IPR049775">
    <property type="entry name" value="AF10_ePHD"/>
</dbReference>
<dbReference type="GO" id="GO:0031491">
    <property type="term" value="F:nucleosome binding"/>
    <property type="evidence" value="ECO:0007669"/>
    <property type="project" value="UniProtKB-ARBA"/>
</dbReference>
<evidence type="ECO:0000259" key="11">
    <source>
        <dbReference type="PROSITE" id="PS50016"/>
    </source>
</evidence>
<dbReference type="Pfam" id="PF13831">
    <property type="entry name" value="PHD_2"/>
    <property type="match status" value="1"/>
</dbReference>
<protein>
    <recommendedName>
        <fullName evidence="16">Protein AF-10</fullName>
    </recommendedName>
</protein>
<dbReference type="PROSITE" id="PS01359">
    <property type="entry name" value="ZF_PHD_1"/>
    <property type="match status" value="1"/>
</dbReference>
<feature type="region of interest" description="Disordered" evidence="10">
    <location>
        <begin position="555"/>
        <end position="585"/>
    </location>
</feature>
<feature type="compositionally biased region" description="Polar residues" evidence="10">
    <location>
        <begin position="634"/>
        <end position="645"/>
    </location>
</feature>
<keyword evidence="15" id="KW-1185">Reference proteome</keyword>
<feature type="compositionally biased region" description="Polar residues" evidence="10">
    <location>
        <begin position="568"/>
        <end position="577"/>
    </location>
</feature>
<reference evidence="14" key="3">
    <citation type="submission" date="2022-01" db="EMBL/GenBank/DDBJ databases">
        <authorList>
            <person name="Rubenstein D.R."/>
        </authorList>
    </citation>
    <scope>NUCLEOTIDE SEQUENCE</scope>
    <source>
        <strain evidence="14">SS15</strain>
        <tissue evidence="14">Liver</tissue>
    </source>
</reference>
<evidence type="ECO:0000256" key="3">
    <source>
        <dbReference type="ARBA" id="ARBA00022723"/>
    </source>
</evidence>
<feature type="compositionally biased region" description="Low complexity" evidence="10">
    <location>
        <begin position="896"/>
        <end position="908"/>
    </location>
</feature>
<keyword evidence="5 8" id="KW-0863">Zinc-finger</keyword>
<dbReference type="SUPFAM" id="SSF57903">
    <property type="entry name" value="FYVE/PHD zinc finger"/>
    <property type="match status" value="1"/>
</dbReference>
<proteinExistence type="predicted"/>
<dbReference type="PANTHER" id="PTHR13793">
    <property type="entry name" value="PHD FINGER PROTEINS"/>
    <property type="match status" value="1"/>
</dbReference>
<dbReference type="EMBL" id="JADDUC020000001">
    <property type="protein sequence ID" value="KAI1242661.1"/>
    <property type="molecule type" value="Genomic_DNA"/>
</dbReference>
<dbReference type="InterPro" id="IPR013083">
    <property type="entry name" value="Znf_RING/FYVE/PHD"/>
</dbReference>
<feature type="region of interest" description="Disordered" evidence="10">
    <location>
        <begin position="634"/>
        <end position="668"/>
    </location>
</feature>
<dbReference type="PROSITE" id="PS50016">
    <property type="entry name" value="ZF_PHD_2"/>
    <property type="match status" value="1"/>
</dbReference>
<evidence type="ECO:0000259" key="12">
    <source>
        <dbReference type="PROSITE" id="PS51805"/>
    </source>
</evidence>
<dbReference type="SMART" id="SM00249">
    <property type="entry name" value="PHD"/>
    <property type="match status" value="2"/>
</dbReference>
<comment type="caution">
    <text evidence="13">The sequence shown here is derived from an EMBL/GenBank/DDBJ whole genome shotgun (WGS) entry which is preliminary data.</text>
</comment>
<reference evidence="13" key="1">
    <citation type="submission" date="2020-10" db="EMBL/GenBank/DDBJ databases">
        <title>Feather gene expression reveals the developmental basis of iridescence in African starlings.</title>
        <authorList>
            <person name="Rubenstein D.R."/>
        </authorList>
    </citation>
    <scope>NUCLEOTIDE SEQUENCE</scope>
    <source>
        <strain evidence="13">SS15</strain>
        <tissue evidence="13">Liver</tissue>
    </source>
</reference>
<feature type="compositionally biased region" description="Basic residues" evidence="10">
    <location>
        <begin position="465"/>
        <end position="482"/>
    </location>
</feature>
<evidence type="ECO:0000256" key="2">
    <source>
        <dbReference type="ARBA" id="ARBA00022553"/>
    </source>
</evidence>
<gene>
    <name evidence="14" type="ORF">IHE44_0000200</name>
    <name evidence="13" type="ORF">IHE44_007891</name>
</gene>
<evidence type="ECO:0000256" key="5">
    <source>
        <dbReference type="ARBA" id="ARBA00022771"/>
    </source>
</evidence>
<dbReference type="InterPro" id="IPR011011">
    <property type="entry name" value="Znf_FYVE_PHD"/>
</dbReference>
<dbReference type="InterPro" id="IPR001965">
    <property type="entry name" value="Znf_PHD"/>
</dbReference>
<feature type="compositionally biased region" description="Low complexity" evidence="10">
    <location>
        <begin position="209"/>
        <end position="220"/>
    </location>
</feature>
<dbReference type="Gene3D" id="3.30.40.10">
    <property type="entry name" value="Zinc/RING finger domain, C3HC4 (zinc finger)"/>
    <property type="match status" value="2"/>
</dbReference>
<dbReference type="FunFam" id="3.30.40.10:FF:000053">
    <property type="entry name" value="protein AF-10 isoform X2"/>
    <property type="match status" value="1"/>
</dbReference>
<dbReference type="CDD" id="cd20901">
    <property type="entry name" value="CC_AF10"/>
    <property type="match status" value="1"/>
</dbReference>
<feature type="coiled-coil region" evidence="9">
    <location>
        <begin position="781"/>
        <end position="818"/>
    </location>
</feature>
<evidence type="ECO:0008006" key="16">
    <source>
        <dbReference type="Google" id="ProtNLM"/>
    </source>
</evidence>
<dbReference type="CDD" id="cd15708">
    <property type="entry name" value="ePHD_AF10"/>
    <property type="match status" value="1"/>
</dbReference>
<dbReference type="InterPro" id="IPR019786">
    <property type="entry name" value="Zinc_finger_PHD-type_CS"/>
</dbReference>
<dbReference type="InterPro" id="IPR034732">
    <property type="entry name" value="EPHD"/>
</dbReference>
<dbReference type="Proteomes" id="UP000618051">
    <property type="component" value="Unassembled WGS sequence"/>
</dbReference>
<evidence type="ECO:0000313" key="14">
    <source>
        <dbReference type="EMBL" id="KAI1242661.1"/>
    </source>
</evidence>
<keyword evidence="7" id="KW-0539">Nucleus</keyword>
<feature type="compositionally biased region" description="Polar residues" evidence="10">
    <location>
        <begin position="844"/>
        <end position="855"/>
    </location>
</feature>
<dbReference type="OrthoDB" id="20839at2759"/>
<accession>A0A835P4Y8</accession>
<name>A0A835P4Y8_9PASS</name>
<keyword evidence="6" id="KW-0862">Zinc</keyword>
<dbReference type="FunFam" id="3.30.40.10:FF:000042">
    <property type="entry name" value="protein AF-10 isoform X1"/>
    <property type="match status" value="1"/>
</dbReference>
<dbReference type="InterPro" id="IPR019787">
    <property type="entry name" value="Znf_PHD-finger"/>
</dbReference>
<feature type="region of interest" description="Disordered" evidence="10">
    <location>
        <begin position="426"/>
        <end position="521"/>
    </location>
</feature>
<feature type="compositionally biased region" description="Low complexity" evidence="10">
    <location>
        <begin position="256"/>
        <end position="272"/>
    </location>
</feature>
<evidence type="ECO:0000256" key="6">
    <source>
        <dbReference type="ARBA" id="ARBA00022833"/>
    </source>
</evidence>
<feature type="compositionally biased region" description="Basic and acidic residues" evidence="10">
    <location>
        <begin position="221"/>
        <end position="238"/>
    </location>
</feature>
<feature type="region of interest" description="Disordered" evidence="10">
    <location>
        <begin position="204"/>
        <end position="408"/>
    </location>
</feature>
<feature type="domain" description="PHD-type" evidence="11">
    <location>
        <begin position="25"/>
        <end position="77"/>
    </location>
</feature>
<keyword evidence="2" id="KW-0597">Phosphoprotein</keyword>
<organism evidence="13">
    <name type="scientific">Lamprotornis superbus</name>
    <dbReference type="NCBI Taxonomy" id="245042"/>
    <lineage>
        <taxon>Eukaryota</taxon>
        <taxon>Metazoa</taxon>
        <taxon>Chordata</taxon>
        <taxon>Craniata</taxon>
        <taxon>Vertebrata</taxon>
        <taxon>Euteleostomi</taxon>
        <taxon>Archelosauria</taxon>
        <taxon>Archosauria</taxon>
        <taxon>Dinosauria</taxon>
        <taxon>Saurischia</taxon>
        <taxon>Theropoda</taxon>
        <taxon>Coelurosauria</taxon>
        <taxon>Aves</taxon>
        <taxon>Neognathae</taxon>
        <taxon>Neoaves</taxon>
        <taxon>Telluraves</taxon>
        <taxon>Australaves</taxon>
        <taxon>Passeriformes</taxon>
        <taxon>Sturnidae</taxon>
        <taxon>Lamprotornis</taxon>
    </lineage>
</organism>
<evidence type="ECO:0000256" key="8">
    <source>
        <dbReference type="PROSITE-ProRule" id="PRU00146"/>
    </source>
</evidence>
<evidence type="ECO:0000256" key="10">
    <source>
        <dbReference type="SAM" id="MobiDB-lite"/>
    </source>
</evidence>
<dbReference type="GO" id="GO:0005634">
    <property type="term" value="C:nucleus"/>
    <property type="evidence" value="ECO:0007669"/>
    <property type="project" value="UniProtKB-SubCell"/>
</dbReference>
<comment type="subcellular location">
    <subcellularLocation>
        <location evidence="1">Nucleus</location>
    </subcellularLocation>
</comment>
<evidence type="ECO:0000256" key="7">
    <source>
        <dbReference type="ARBA" id="ARBA00023242"/>
    </source>
</evidence>
<feature type="compositionally biased region" description="Low complexity" evidence="10">
    <location>
        <begin position="876"/>
        <end position="889"/>
    </location>
</feature>
<feature type="compositionally biased region" description="Basic and acidic residues" evidence="10">
    <location>
        <begin position="304"/>
        <end position="315"/>
    </location>
</feature>
<dbReference type="GO" id="GO:0006357">
    <property type="term" value="P:regulation of transcription by RNA polymerase II"/>
    <property type="evidence" value="ECO:0007669"/>
    <property type="project" value="TreeGrafter"/>
</dbReference>
<feature type="compositionally biased region" description="Low complexity" evidence="10">
    <location>
        <begin position="488"/>
        <end position="515"/>
    </location>
</feature>
<feature type="compositionally biased region" description="Polar residues" evidence="10">
    <location>
        <begin position="341"/>
        <end position="352"/>
    </location>
</feature>
<dbReference type="InterPro" id="IPR049781">
    <property type="entry name" value="AF10/AF17_PHD"/>
</dbReference>
<reference evidence="14 15" key="2">
    <citation type="journal article" date="2021" name="J. Hered.">
        <title>Feather Gene Expression Elucidates the Developmental Basis of Plumage Iridescence in African Starlings.</title>
        <authorList>
            <person name="Rubenstein D.R."/>
            <person name="Corvelo A."/>
            <person name="MacManes M.D."/>
            <person name="Maia R."/>
            <person name="Narzisi G."/>
            <person name="Rousaki A."/>
            <person name="Vandenabeele P."/>
            <person name="Shawkey M.D."/>
            <person name="Solomon J."/>
        </authorList>
    </citation>
    <scope>NUCLEOTIDE SEQUENCE [LARGE SCALE GENOMIC DNA]</scope>
    <source>
        <strain evidence="14">SS15</strain>
    </source>
</reference>
<feature type="compositionally biased region" description="Low complexity" evidence="10">
    <location>
        <begin position="555"/>
        <end position="567"/>
    </location>
</feature>
<feature type="compositionally biased region" description="Low complexity" evidence="10">
    <location>
        <begin position="358"/>
        <end position="369"/>
    </location>
</feature>
<feature type="compositionally biased region" description="Polar residues" evidence="10">
    <location>
        <begin position="285"/>
        <end position="303"/>
    </location>
</feature>
<feature type="compositionally biased region" description="Polar residues" evidence="10">
    <location>
        <begin position="426"/>
        <end position="456"/>
    </location>
</feature>
<dbReference type="InterPro" id="IPR050701">
    <property type="entry name" value="Histone_Mod_Regulator"/>
</dbReference>
<feature type="domain" description="PHD-type" evidence="12">
    <location>
        <begin position="82"/>
        <end position="196"/>
    </location>
</feature>
<feature type="region of interest" description="Disordered" evidence="10">
    <location>
        <begin position="876"/>
        <end position="908"/>
    </location>
</feature>
<keyword evidence="3" id="KW-0479">Metal-binding</keyword>
<dbReference type="EMBL" id="JADDUC010000004">
    <property type="protein sequence ID" value="KAG0134627.1"/>
    <property type="molecule type" value="Genomic_DNA"/>
</dbReference>
<evidence type="ECO:0000313" key="15">
    <source>
        <dbReference type="Proteomes" id="UP000618051"/>
    </source>
</evidence>
<feature type="compositionally biased region" description="Low complexity" evidence="10">
    <location>
        <begin position="657"/>
        <end position="668"/>
    </location>
</feature>
<keyword evidence="4" id="KW-0677">Repeat</keyword>
<sequence>MVSSEPLLLPVSLEGEFSSSMKEMIGGCCVCSDERGWAENPLVYCDGHGCNVAVHQACYGIVQVPTGPWFCRKCESQERAARVRCELCPHKDGALKRTDNGGWAHVVCALYIPEVQFANVSTMEPIVLQSVPHDRYNKTCYICDEQGRESKAATGACMTCNKHGCRQAFHFAGLLCEEEGNGADNVQYCGYCKYHFNKLKKSKRGSNRSYDQSLSDSSSHSQDKHHEKEKKKYKEKDKHKQKYKKQSESSPSLVPSLTVTTEKTYTSTSNNSMSGSLKRLEDTSARFTNANFQEVPTHVSSGKDSSEARGSESKGKKSAGHSSGQRGRKPGAGRNPGTAVTAASSPFQQGSFLGTPGSIKSSSGSSVQSPQDFLSFTDTDLRSDSFTHSQQASSTKDVHKGEAGSQEGGVNCFTSLIGLPSSSAAVSQSKNFDSSPGDISNSSLTSTAYKRAQTSGIEEETVTEKKRKGNKQSKHGPGRPKGNKTQESLSHLSVSSASPTSSVASAAGSVTSSGLQKSPTLLRNGSLQSLSVGSSPVGSGIFSSNDVAVSFPNAVSGSGSSTPVSSSHLPQQASGHLQQVGALSPSTAPSVTTVVAATQANTLPGSSLSLPPSHMYGNRLNPNSAMAALIAQSENSQADQDLGDNSRSLVGRGGSPRGSLSPRSPVSSLQIRYDQSGNGCGENLPPVAASIEQLLERQWSEGQQFLLEQGTPSDITLWYCLGNSSSETKWEFEKSVLGKNQVGAEGDALVMERRGNLKLKEDAIRSLNVTVECNVCIFVLVLGMLKSLHQLQVENRRLEEQIKNLTAKKERLQLLNAQLSVPFPTITSNPSPSHQVHAFPVQAPPSTDSLNSSKSPHLGNSFLPDNSLPVLNQEITSSGQSTSSSSALSTPPPAGQSPAQQGSGVPGVQQVNGVTVGALASGMQTVTSTIPAVPAVGGIIGALPASQLAINGIVGALNGVIQTPATISQNPSLTHATVPPNATHPLPTTLNNSSILSCVDMEACFSQHQLWAAELGSMYVCSDRGLEQHQALLYQLVQQQHHHHQHHQSEVQQLQITGGAQIPINNLLSGTQASPLNAAATNPFLTIHGDNTAQKIEKEQQGTLTAQQEVNNFHKDIFDTDVAEKLSGDIAAYWTEMPVAALGLMSDFAFALQRGMTGITGAVAVVPQLQFVPPPVGTVPYLHRAWGQPEAQSSFWDKQQEDGVAAGLCHLNVVQLLQAQVLNIFVLFSSGENWNPERRLCEWSYKQKFLPVSSAYPSSFDPCAERLWWREAEGVGRQSVTIATHLLGIANTNNIFLANQAMRTLDPSFCSLLDALHLKTIITHLHKQLFNTNTPSFFNTQIRSERQRRVGLSEIYSLLIRTRREEKDSRKDSLNKIEQNELPADNSSHQPTSSAEPSSTTPSPALQGTHLPLKPSPFAVSWESSLKSMRESLALSYAGEEFDSNDHCNSYLDMGIVLPNPVKMAGATVGMHRRKLYSENTASSNHLFFPPSINRITLVNYFLKYWQTGMRTNPGATNSARKMGQRTDVWRMTESSGTDSLHLLVSTT</sequence>
<evidence type="ECO:0000256" key="1">
    <source>
        <dbReference type="ARBA" id="ARBA00004123"/>
    </source>
</evidence>
<feature type="compositionally biased region" description="Basic and acidic residues" evidence="10">
    <location>
        <begin position="1367"/>
        <end position="1379"/>
    </location>
</feature>
<dbReference type="Pfam" id="PF13832">
    <property type="entry name" value="zf-HC5HC2H_2"/>
    <property type="match status" value="1"/>
</dbReference>
<dbReference type="InterPro" id="IPR049773">
    <property type="entry name" value="AF10-like_CC"/>
</dbReference>
<evidence type="ECO:0000256" key="4">
    <source>
        <dbReference type="ARBA" id="ARBA00022737"/>
    </source>
</evidence>
<dbReference type="GO" id="GO:0042393">
    <property type="term" value="F:histone binding"/>
    <property type="evidence" value="ECO:0007669"/>
    <property type="project" value="TreeGrafter"/>
</dbReference>
<feature type="region of interest" description="Disordered" evidence="10">
    <location>
        <begin position="826"/>
        <end position="863"/>
    </location>
</feature>
<feature type="region of interest" description="Disordered" evidence="10">
    <location>
        <begin position="1367"/>
        <end position="1412"/>
    </location>
</feature>
<dbReference type="GO" id="GO:0008270">
    <property type="term" value="F:zinc ion binding"/>
    <property type="evidence" value="ECO:0007669"/>
    <property type="project" value="UniProtKB-KW"/>
</dbReference>
<dbReference type="PANTHER" id="PTHR13793:SF93">
    <property type="entry name" value="PROTEIN AF-10"/>
    <property type="match status" value="1"/>
</dbReference>
<evidence type="ECO:0000256" key="9">
    <source>
        <dbReference type="SAM" id="Coils"/>
    </source>
</evidence>
<dbReference type="CDD" id="cd15574">
    <property type="entry name" value="PHD_AF10_AF17"/>
    <property type="match status" value="1"/>
</dbReference>
<evidence type="ECO:0000313" key="13">
    <source>
        <dbReference type="EMBL" id="KAG0134627.1"/>
    </source>
</evidence>